<organism evidence="7">
    <name type="scientific">Thermosporothrix sp. COM3</name>
    <dbReference type="NCBI Taxonomy" id="2490863"/>
    <lineage>
        <taxon>Bacteria</taxon>
        <taxon>Bacillati</taxon>
        <taxon>Chloroflexota</taxon>
        <taxon>Ktedonobacteria</taxon>
        <taxon>Ktedonobacterales</taxon>
        <taxon>Thermosporotrichaceae</taxon>
        <taxon>Thermosporothrix</taxon>
    </lineage>
</organism>
<keyword evidence="3 6" id="KW-0812">Transmembrane</keyword>
<evidence type="ECO:0000256" key="3">
    <source>
        <dbReference type="ARBA" id="ARBA00022692"/>
    </source>
</evidence>
<proteinExistence type="predicted"/>
<feature type="transmembrane region" description="Helical" evidence="6">
    <location>
        <begin position="42"/>
        <end position="65"/>
    </location>
</feature>
<evidence type="ECO:0000313" key="7">
    <source>
        <dbReference type="EMBL" id="BBH85621.1"/>
    </source>
</evidence>
<gene>
    <name evidence="7" type="ORF">KTC_03720</name>
</gene>
<dbReference type="PANTHER" id="PTHR30086">
    <property type="entry name" value="ARGININE EXPORTER PROTEIN ARGO"/>
    <property type="match status" value="1"/>
</dbReference>
<keyword evidence="2" id="KW-1003">Cell membrane</keyword>
<keyword evidence="4 6" id="KW-1133">Transmembrane helix</keyword>
<dbReference type="PIRSF" id="PIRSF006324">
    <property type="entry name" value="LeuE"/>
    <property type="match status" value="1"/>
</dbReference>
<feature type="transmembrane region" description="Helical" evidence="6">
    <location>
        <begin position="6"/>
        <end position="30"/>
    </location>
</feature>
<sequence length="211" mass="22532">MPDITTLLLFLTSAMTLLLIPGPAMLYIVTRSAAQGRQIGQISALGIALGDIVQVLAATFGLSALLVSSSLAFSLVKYLGAAYLLFLGLSTLIKRGKVEQQSMQPVKRSRAFLQGLVVEILNPKSALFFLAFLPQFVNPARGSIIVQMLFFGSLFVALSFSCDNIYASLAGLLSGKLKESKGFLSSQRYVVGAIYILLGLITAFTGIQTEG</sequence>
<keyword evidence="5 6" id="KW-0472">Membrane</keyword>
<dbReference type="EMBL" id="AP019376">
    <property type="protein sequence ID" value="BBH85621.1"/>
    <property type="molecule type" value="Genomic_DNA"/>
</dbReference>
<evidence type="ECO:0000256" key="1">
    <source>
        <dbReference type="ARBA" id="ARBA00004651"/>
    </source>
</evidence>
<feature type="transmembrane region" description="Helical" evidence="6">
    <location>
        <begin position="144"/>
        <end position="169"/>
    </location>
</feature>
<protein>
    <submittedName>
        <fullName evidence="7">RhtB family transporter</fullName>
    </submittedName>
</protein>
<evidence type="ECO:0000256" key="2">
    <source>
        <dbReference type="ARBA" id="ARBA00022475"/>
    </source>
</evidence>
<dbReference type="InterPro" id="IPR001123">
    <property type="entry name" value="LeuE-type"/>
</dbReference>
<dbReference type="PANTHER" id="PTHR30086:SF20">
    <property type="entry name" value="ARGININE EXPORTER PROTEIN ARGO-RELATED"/>
    <property type="match status" value="1"/>
</dbReference>
<evidence type="ECO:0000256" key="4">
    <source>
        <dbReference type="ARBA" id="ARBA00022989"/>
    </source>
</evidence>
<dbReference type="GO" id="GO:0015171">
    <property type="term" value="F:amino acid transmembrane transporter activity"/>
    <property type="evidence" value="ECO:0007669"/>
    <property type="project" value="TreeGrafter"/>
</dbReference>
<feature type="transmembrane region" description="Helical" evidence="6">
    <location>
        <begin position="71"/>
        <end position="90"/>
    </location>
</feature>
<name>A0A455SE76_9CHLR</name>
<evidence type="ECO:0000256" key="5">
    <source>
        <dbReference type="ARBA" id="ARBA00023136"/>
    </source>
</evidence>
<dbReference type="GO" id="GO:0005886">
    <property type="term" value="C:plasma membrane"/>
    <property type="evidence" value="ECO:0007669"/>
    <property type="project" value="UniProtKB-SubCell"/>
</dbReference>
<feature type="transmembrane region" description="Helical" evidence="6">
    <location>
        <begin position="189"/>
        <end position="207"/>
    </location>
</feature>
<dbReference type="AlphaFoldDB" id="A0A455SE76"/>
<dbReference type="Pfam" id="PF01810">
    <property type="entry name" value="LysE"/>
    <property type="match status" value="1"/>
</dbReference>
<evidence type="ECO:0000256" key="6">
    <source>
        <dbReference type="SAM" id="Phobius"/>
    </source>
</evidence>
<comment type="subcellular location">
    <subcellularLocation>
        <location evidence="1">Cell membrane</location>
        <topology evidence="1">Multi-pass membrane protein</topology>
    </subcellularLocation>
</comment>
<accession>A0A455SE76</accession>
<reference evidence="7" key="1">
    <citation type="submission" date="2018-12" db="EMBL/GenBank/DDBJ databases">
        <title>Novel natural products biosynthetic potential of the class Ktedonobacteria.</title>
        <authorList>
            <person name="Zheng Y."/>
            <person name="Saitou A."/>
            <person name="Wang C.M."/>
            <person name="Toyoda A."/>
            <person name="Minakuchi Y."/>
            <person name="Sekiguchi Y."/>
            <person name="Ueda K."/>
            <person name="Takano H."/>
            <person name="Sakai Y."/>
            <person name="Yokota A."/>
            <person name="Yabe S."/>
        </authorList>
    </citation>
    <scope>NUCLEOTIDE SEQUENCE</scope>
    <source>
        <strain evidence="7">COM3</strain>
    </source>
</reference>